<proteinExistence type="predicted"/>
<gene>
    <name evidence="2" type="ORF">Tco_1079795</name>
</gene>
<feature type="compositionally biased region" description="Polar residues" evidence="1">
    <location>
        <begin position="346"/>
        <end position="365"/>
    </location>
</feature>
<dbReference type="EMBL" id="BQNB010019972">
    <property type="protein sequence ID" value="GJT90950.1"/>
    <property type="molecule type" value="Genomic_DNA"/>
</dbReference>
<dbReference type="Proteomes" id="UP001151760">
    <property type="component" value="Unassembled WGS sequence"/>
</dbReference>
<evidence type="ECO:0000313" key="3">
    <source>
        <dbReference type="Proteomes" id="UP001151760"/>
    </source>
</evidence>
<evidence type="ECO:0000313" key="2">
    <source>
        <dbReference type="EMBL" id="GJT90950.1"/>
    </source>
</evidence>
<evidence type="ECO:0000256" key="1">
    <source>
        <dbReference type="SAM" id="MobiDB-lite"/>
    </source>
</evidence>
<reference evidence="2" key="1">
    <citation type="journal article" date="2022" name="Int. J. Mol. Sci.">
        <title>Draft Genome of Tanacetum Coccineum: Genomic Comparison of Closely Related Tanacetum-Family Plants.</title>
        <authorList>
            <person name="Yamashiro T."/>
            <person name="Shiraishi A."/>
            <person name="Nakayama K."/>
            <person name="Satake H."/>
        </authorList>
    </citation>
    <scope>NUCLEOTIDE SEQUENCE</scope>
</reference>
<dbReference type="PANTHER" id="PTHR34222:SF99">
    <property type="entry name" value="PROTEIN, PUTATIVE-RELATED"/>
    <property type="match status" value="1"/>
</dbReference>
<keyword evidence="3" id="KW-1185">Reference proteome</keyword>
<feature type="compositionally biased region" description="Polar residues" evidence="1">
    <location>
        <begin position="173"/>
        <end position="182"/>
    </location>
</feature>
<feature type="region of interest" description="Disordered" evidence="1">
    <location>
        <begin position="346"/>
        <end position="374"/>
    </location>
</feature>
<reference evidence="2" key="2">
    <citation type="submission" date="2022-01" db="EMBL/GenBank/DDBJ databases">
        <authorList>
            <person name="Yamashiro T."/>
            <person name="Shiraishi A."/>
            <person name="Satake H."/>
            <person name="Nakayama K."/>
        </authorList>
    </citation>
    <scope>NUCLEOTIDE SEQUENCE</scope>
</reference>
<protein>
    <submittedName>
        <fullName evidence="2">Uncharacterized protein</fullName>
    </submittedName>
</protein>
<comment type="caution">
    <text evidence="2">The sequence shown here is derived from an EMBL/GenBank/DDBJ whole genome shotgun (WGS) entry which is preliminary data.</text>
</comment>
<name>A0ABQ5HTH0_9ASTR</name>
<sequence length="437" mass="48434">MELLSLITITPLMVYGGNLMPSLNCTCSCAAQKAFKTHTDLIKLLQFLMGLDDGYQPIRSSLLTRDLILDVKTGFSVISREESHRGSSSSSGNKAHAFVFAVKVHNTNKFKKNSSSKNPILVCTNPNCGLTGHTIEKCYKIVGYPEHIKKKWANNGNNNNQRSFSSNNSSTSTVEAPTSTPSLTTDQIQQLINMLNSKPQSNIHANMDLHLKKTLGTGSQHGVLKALKDRIDIRGNGESDTCDICHQAKQTREPFPISDHKTTNLGDIVHLDVWGPYKITSREGGIPLYLWSECVLTATYLINILPSSVLKGNEDAIDSDSTSLGDFNDTTDRELVTLPYDDITVEQSSTSEDNHNITNVKSDQPNLRKSSRTSKLSTKLSNFVLDDKDKYGINKHVNYSNLSKEDYCFSTNLNKTLEPSSYHEACTNKDWVATMNT</sequence>
<organism evidence="2 3">
    <name type="scientific">Tanacetum coccineum</name>
    <dbReference type="NCBI Taxonomy" id="301880"/>
    <lineage>
        <taxon>Eukaryota</taxon>
        <taxon>Viridiplantae</taxon>
        <taxon>Streptophyta</taxon>
        <taxon>Embryophyta</taxon>
        <taxon>Tracheophyta</taxon>
        <taxon>Spermatophyta</taxon>
        <taxon>Magnoliopsida</taxon>
        <taxon>eudicotyledons</taxon>
        <taxon>Gunneridae</taxon>
        <taxon>Pentapetalae</taxon>
        <taxon>asterids</taxon>
        <taxon>campanulids</taxon>
        <taxon>Asterales</taxon>
        <taxon>Asteraceae</taxon>
        <taxon>Asteroideae</taxon>
        <taxon>Anthemideae</taxon>
        <taxon>Anthemidinae</taxon>
        <taxon>Tanacetum</taxon>
    </lineage>
</organism>
<accession>A0ABQ5HTH0</accession>
<feature type="compositionally biased region" description="Low complexity" evidence="1">
    <location>
        <begin position="154"/>
        <end position="172"/>
    </location>
</feature>
<feature type="region of interest" description="Disordered" evidence="1">
    <location>
        <begin position="153"/>
        <end position="182"/>
    </location>
</feature>
<dbReference type="PANTHER" id="PTHR34222">
    <property type="entry name" value="GAG_PRE-INTEGRS DOMAIN-CONTAINING PROTEIN"/>
    <property type="match status" value="1"/>
</dbReference>